<comment type="similarity">
    <text evidence="9">Belongs to the peroxidase family.</text>
</comment>
<name>A0A8H6JQC7_9PEZI</name>
<feature type="region of interest" description="Disordered" evidence="11">
    <location>
        <begin position="127"/>
        <end position="146"/>
    </location>
</feature>
<keyword evidence="5" id="KW-0349">Heme</keyword>
<proteinExistence type="inferred from homology"/>
<comment type="cofactor">
    <cofactor evidence="2">
        <name>Ca(2+)</name>
        <dbReference type="ChEBI" id="CHEBI:29108"/>
    </cofactor>
</comment>
<dbReference type="Pfam" id="PF00141">
    <property type="entry name" value="peroxidase"/>
    <property type="match status" value="1"/>
</dbReference>
<dbReference type="PROSITE" id="PS00436">
    <property type="entry name" value="PEROXIDASE_2"/>
    <property type="match status" value="1"/>
</dbReference>
<keyword evidence="8" id="KW-0408">Iron</keyword>
<evidence type="ECO:0000256" key="10">
    <source>
        <dbReference type="RuleBase" id="RU363051"/>
    </source>
</evidence>
<dbReference type="GO" id="GO:0020037">
    <property type="term" value="F:heme binding"/>
    <property type="evidence" value="ECO:0007669"/>
    <property type="project" value="UniProtKB-UniRule"/>
</dbReference>
<evidence type="ECO:0000256" key="2">
    <source>
        <dbReference type="ARBA" id="ARBA00001913"/>
    </source>
</evidence>
<dbReference type="InterPro" id="IPR000823">
    <property type="entry name" value="Peroxidase_pln"/>
</dbReference>
<dbReference type="PANTHER" id="PTHR31517:SF48">
    <property type="entry name" value="PEROXIDASE 16-RELATED"/>
    <property type="match status" value="1"/>
</dbReference>
<feature type="signal peptide" evidence="10">
    <location>
        <begin position="1"/>
        <end position="23"/>
    </location>
</feature>
<dbReference type="EMBL" id="WIGM01000658">
    <property type="protein sequence ID" value="KAF6817240.1"/>
    <property type="molecule type" value="Genomic_DNA"/>
</dbReference>
<organism evidence="13 14">
    <name type="scientific">Colletotrichum musicola</name>
    <dbReference type="NCBI Taxonomy" id="2175873"/>
    <lineage>
        <taxon>Eukaryota</taxon>
        <taxon>Fungi</taxon>
        <taxon>Dikarya</taxon>
        <taxon>Ascomycota</taxon>
        <taxon>Pezizomycotina</taxon>
        <taxon>Sordariomycetes</taxon>
        <taxon>Hypocreomycetidae</taxon>
        <taxon>Glomerellales</taxon>
        <taxon>Glomerellaceae</taxon>
        <taxon>Colletotrichum</taxon>
        <taxon>Colletotrichum orchidearum species complex</taxon>
    </lineage>
</organism>
<dbReference type="PRINTS" id="PR00461">
    <property type="entry name" value="PLPEROXIDASE"/>
</dbReference>
<keyword evidence="7 10" id="KW-0560">Oxidoreductase</keyword>
<dbReference type="OrthoDB" id="2113341at2759"/>
<feature type="chain" id="PRO_5034471087" description="Peroxidase" evidence="10">
    <location>
        <begin position="24"/>
        <end position="264"/>
    </location>
</feature>
<sequence length="264" mass="28211">MAPLFKLIALLTVVLSFPTICHARSCPAVWTKVAADLKETFAGCSSEARQAIRATFHDCFTGACDGSLILANECLDREENLQIQPICDLLGQKAVEYNVGTADMIQAAASFGVTACGGPKTYFLVGRKDSSKPSPEGQLPTQDSDAASQIRAFKKKGFTSTDLVALVGAHSAGTSLQELAFDSTPEKLDSTVFYPETVKETSPTSLGSDFALSNATETKNIWKGFGSSQTRWNSAFKLAMGKMSIMGNDLGKLTDCSKLLLEVI</sequence>
<evidence type="ECO:0000313" key="13">
    <source>
        <dbReference type="EMBL" id="KAF6817240.1"/>
    </source>
</evidence>
<dbReference type="Gene3D" id="1.10.420.10">
    <property type="entry name" value="Peroxidase, domain 2"/>
    <property type="match status" value="1"/>
</dbReference>
<protein>
    <recommendedName>
        <fullName evidence="10">Peroxidase</fullName>
        <ecNumber evidence="10">1.11.1.-</ecNumber>
    </recommendedName>
</protein>
<dbReference type="GO" id="GO:0140825">
    <property type="term" value="F:lactoperoxidase activity"/>
    <property type="evidence" value="ECO:0007669"/>
    <property type="project" value="UniProtKB-EC"/>
</dbReference>
<dbReference type="SUPFAM" id="SSF48113">
    <property type="entry name" value="Heme-dependent peroxidases"/>
    <property type="match status" value="1"/>
</dbReference>
<dbReference type="PROSITE" id="PS50873">
    <property type="entry name" value="PEROXIDASE_4"/>
    <property type="match status" value="1"/>
</dbReference>
<evidence type="ECO:0000256" key="8">
    <source>
        <dbReference type="ARBA" id="ARBA00023004"/>
    </source>
</evidence>
<keyword evidence="10" id="KW-0732">Signal</keyword>
<keyword evidence="4 10" id="KW-0575">Peroxidase</keyword>
<evidence type="ECO:0000256" key="7">
    <source>
        <dbReference type="ARBA" id="ARBA00023002"/>
    </source>
</evidence>
<reference evidence="13" key="1">
    <citation type="journal article" date="2020" name="Phytopathology">
        <title>Genome Sequence Resources of Colletotrichum truncatum, C. plurivorum, C. musicola, and C. sojae: Four Species Pathogenic to Soybean (Glycine max).</title>
        <authorList>
            <person name="Rogerio F."/>
            <person name="Boufleur T.R."/>
            <person name="Ciampi-Guillardi M."/>
            <person name="Sukno S.A."/>
            <person name="Thon M.R."/>
            <person name="Massola Junior N.S."/>
            <person name="Baroncelli R."/>
        </authorList>
    </citation>
    <scope>NUCLEOTIDE SEQUENCE</scope>
    <source>
        <strain evidence="13">LFN0074</strain>
    </source>
</reference>
<evidence type="ECO:0000313" key="14">
    <source>
        <dbReference type="Proteomes" id="UP000639643"/>
    </source>
</evidence>
<comment type="catalytic activity">
    <reaction evidence="1">
        <text>2 a phenolic donor + H2O2 = 2 a phenolic radical donor + 2 H2O</text>
        <dbReference type="Rhea" id="RHEA:56136"/>
        <dbReference type="ChEBI" id="CHEBI:15377"/>
        <dbReference type="ChEBI" id="CHEBI:16240"/>
        <dbReference type="ChEBI" id="CHEBI:139520"/>
        <dbReference type="ChEBI" id="CHEBI:139521"/>
        <dbReference type="EC" id="1.11.1.7"/>
    </reaction>
</comment>
<keyword evidence="6" id="KW-0479">Metal-binding</keyword>
<dbReference type="InterPro" id="IPR010255">
    <property type="entry name" value="Haem_peroxidase_sf"/>
</dbReference>
<feature type="domain" description="Plant heme peroxidase family profile" evidence="12">
    <location>
        <begin position="12"/>
        <end position="175"/>
    </location>
</feature>
<evidence type="ECO:0000256" key="11">
    <source>
        <dbReference type="SAM" id="MobiDB-lite"/>
    </source>
</evidence>
<dbReference type="AlphaFoldDB" id="A0A8H6JQC7"/>
<evidence type="ECO:0000259" key="12">
    <source>
        <dbReference type="PROSITE" id="PS50873"/>
    </source>
</evidence>
<evidence type="ECO:0000256" key="1">
    <source>
        <dbReference type="ARBA" id="ARBA00000189"/>
    </source>
</evidence>
<evidence type="ECO:0000256" key="9">
    <source>
        <dbReference type="RuleBase" id="RU004241"/>
    </source>
</evidence>
<comment type="cofactor">
    <cofactor evidence="3">
        <name>heme b</name>
        <dbReference type="ChEBI" id="CHEBI:60344"/>
    </cofactor>
</comment>
<dbReference type="PRINTS" id="PR00458">
    <property type="entry name" value="PEROXIDASE"/>
</dbReference>
<keyword evidence="14" id="KW-1185">Reference proteome</keyword>
<evidence type="ECO:0000256" key="3">
    <source>
        <dbReference type="ARBA" id="ARBA00001970"/>
    </source>
</evidence>
<evidence type="ECO:0000256" key="5">
    <source>
        <dbReference type="ARBA" id="ARBA00022617"/>
    </source>
</evidence>
<dbReference type="InterPro" id="IPR002016">
    <property type="entry name" value="Haem_peroxidase"/>
</dbReference>
<accession>A0A8H6JQC7</accession>
<dbReference type="GO" id="GO:0006979">
    <property type="term" value="P:response to oxidative stress"/>
    <property type="evidence" value="ECO:0007669"/>
    <property type="project" value="InterPro"/>
</dbReference>
<dbReference type="InterPro" id="IPR019794">
    <property type="entry name" value="Peroxidases_AS"/>
</dbReference>
<gene>
    <name evidence="13" type="ORF">CMUS01_12130</name>
</gene>
<evidence type="ECO:0000256" key="6">
    <source>
        <dbReference type="ARBA" id="ARBA00022723"/>
    </source>
</evidence>
<comment type="caution">
    <text evidence="13">The sequence shown here is derived from an EMBL/GenBank/DDBJ whole genome shotgun (WGS) entry which is preliminary data.</text>
</comment>
<dbReference type="EC" id="1.11.1.-" evidence="10"/>
<dbReference type="Proteomes" id="UP000639643">
    <property type="component" value="Unassembled WGS sequence"/>
</dbReference>
<evidence type="ECO:0000256" key="4">
    <source>
        <dbReference type="ARBA" id="ARBA00022559"/>
    </source>
</evidence>
<dbReference type="Gene3D" id="1.10.520.10">
    <property type="match status" value="1"/>
</dbReference>
<dbReference type="PANTHER" id="PTHR31517">
    <property type="match status" value="1"/>
</dbReference>
<dbReference type="GO" id="GO:0046872">
    <property type="term" value="F:metal ion binding"/>
    <property type="evidence" value="ECO:0007669"/>
    <property type="project" value="UniProtKB-UniRule"/>
</dbReference>